<dbReference type="Gene3D" id="3.30.360.10">
    <property type="entry name" value="Dihydrodipicolinate Reductase, domain 2"/>
    <property type="match status" value="1"/>
</dbReference>
<dbReference type="KEGG" id="euz:DVS28_a4789"/>
<comment type="caution">
    <text evidence="7">Lacks conserved residue(s) required for the propagation of feature annotation.</text>
</comment>
<evidence type="ECO:0000256" key="4">
    <source>
        <dbReference type="ARBA" id="ARBA00022857"/>
    </source>
</evidence>
<evidence type="ECO:0000256" key="2">
    <source>
        <dbReference type="ARBA" id="ARBA00009975"/>
    </source>
</evidence>
<dbReference type="Pfam" id="PF02781">
    <property type="entry name" value="G6PD_C"/>
    <property type="match status" value="1"/>
</dbReference>
<name>A0A346Y4Q3_9ACTN</name>
<dbReference type="PANTHER" id="PTHR23429">
    <property type="entry name" value="GLUCOSE-6-PHOSPHATE 1-DEHYDROGENASE G6PD"/>
    <property type="match status" value="1"/>
</dbReference>
<keyword evidence="5 7" id="KW-0560">Oxidoreductase</keyword>
<feature type="binding site" evidence="7">
    <location>
        <position position="154"/>
    </location>
    <ligand>
        <name>NADP(+)</name>
        <dbReference type="ChEBI" id="CHEBI:58349"/>
    </ligand>
</feature>
<dbReference type="EC" id="1.1.1.49" evidence="7"/>
<dbReference type="Pfam" id="PF00479">
    <property type="entry name" value="G6PD_N"/>
    <property type="match status" value="1"/>
</dbReference>
<dbReference type="Proteomes" id="UP000264006">
    <property type="component" value="Chromosome"/>
</dbReference>
<organism evidence="10 11">
    <name type="scientific">Euzebya pacifica</name>
    <dbReference type="NCBI Taxonomy" id="1608957"/>
    <lineage>
        <taxon>Bacteria</taxon>
        <taxon>Bacillati</taxon>
        <taxon>Actinomycetota</taxon>
        <taxon>Nitriliruptoria</taxon>
        <taxon>Euzebyales</taxon>
    </lineage>
</organism>
<evidence type="ECO:0000256" key="3">
    <source>
        <dbReference type="ARBA" id="ARBA00022526"/>
    </source>
</evidence>
<dbReference type="PRINTS" id="PR00079">
    <property type="entry name" value="G6PDHDRGNASE"/>
</dbReference>
<evidence type="ECO:0000259" key="8">
    <source>
        <dbReference type="Pfam" id="PF00479"/>
    </source>
</evidence>
<evidence type="ECO:0000313" key="11">
    <source>
        <dbReference type="Proteomes" id="UP000264006"/>
    </source>
</evidence>
<dbReference type="InterPro" id="IPR022675">
    <property type="entry name" value="G6P_DH_C"/>
</dbReference>
<dbReference type="SUPFAM" id="SSF55347">
    <property type="entry name" value="Glyceraldehyde-3-phosphate dehydrogenase-like, C-terminal domain"/>
    <property type="match status" value="1"/>
</dbReference>
<dbReference type="OrthoDB" id="9802739at2"/>
<comment type="function">
    <text evidence="7">Catalyzes the oxidation of glucose 6-phosphate to 6-phosphogluconolactone.</text>
</comment>
<dbReference type="EMBL" id="CP031165">
    <property type="protein sequence ID" value="AXV09450.1"/>
    <property type="molecule type" value="Genomic_DNA"/>
</dbReference>
<evidence type="ECO:0000313" key="10">
    <source>
        <dbReference type="EMBL" id="AXV09450.1"/>
    </source>
</evidence>
<dbReference type="SUPFAM" id="SSF51735">
    <property type="entry name" value="NAD(P)-binding Rossmann-fold domains"/>
    <property type="match status" value="1"/>
</dbReference>
<feature type="binding site" evidence="7">
    <location>
        <position position="332"/>
    </location>
    <ligand>
        <name>substrate</name>
    </ligand>
</feature>
<reference evidence="10 11" key="1">
    <citation type="submission" date="2018-09" db="EMBL/GenBank/DDBJ databases">
        <title>Complete genome sequence of Euzebya sp. DY32-46 isolated from seawater of Pacific Ocean.</title>
        <authorList>
            <person name="Xu L."/>
            <person name="Wu Y.-H."/>
            <person name="Xu X.-W."/>
        </authorList>
    </citation>
    <scope>NUCLEOTIDE SEQUENCE [LARGE SCALE GENOMIC DNA]</scope>
    <source>
        <strain evidence="10 11">DY32-46</strain>
    </source>
</reference>
<feature type="binding site" evidence="7">
    <location>
        <position position="222"/>
    </location>
    <ligand>
        <name>substrate</name>
    </ligand>
</feature>
<dbReference type="GO" id="GO:0050661">
    <property type="term" value="F:NADP binding"/>
    <property type="evidence" value="ECO:0007669"/>
    <property type="project" value="UniProtKB-UniRule"/>
</dbReference>
<dbReference type="InterPro" id="IPR019796">
    <property type="entry name" value="G6P_DH_AS"/>
</dbReference>
<sequence>MGDRDLTPPDAVIVLFGGNGDLARRKLIPSLWDLHRAGLMPEQWVLIGASRSDMADEAYGEFAREALAEFDREVSADDQDAFTEFASHLRYRGGGFDADDPSRIADAVAEAEQEMGGEPTRLFYLAVPPSAFGPITEGIGAAGLDQRARVVFEKPFGTDAESFAELDDTVRSVLTEEQIYRIDHFLGKETLQNVLALRFANGMFEPVWNRQHIDHIQIDSPESIDIGSRASFYESTGALRDMVVTHLFQVLSIIALEPPVSLDPSPLMDEKRKVFESMSTLRCEDVVFGQYEGYTESEGVAADSTTETFVAARIEIDNWRWAGVPIYLRTGKAMAEKRQTMTLAFKRPPRQMFAAHGLRADAHDHLTLDMAGDQGVTVSFLAKRPGPRLRLGQASMRFSYEQDFGATGGVQLDAYERLLHDALLGDRTLFTRADGIGRTWELVKPILERPPRVLPYARGSWGPEAATELIAPRTWHLPEDHEH</sequence>
<keyword evidence="11" id="KW-1185">Reference proteome</keyword>
<evidence type="ECO:0000256" key="6">
    <source>
        <dbReference type="ARBA" id="ARBA00023277"/>
    </source>
</evidence>
<proteinExistence type="inferred from homology"/>
<dbReference type="RefSeq" id="WP_114593625.1">
    <property type="nucleotide sequence ID" value="NZ_CP031165.1"/>
</dbReference>
<keyword evidence="4 7" id="KW-0521">NADP</keyword>
<dbReference type="HAMAP" id="MF_00966">
    <property type="entry name" value="G6PD"/>
    <property type="match status" value="1"/>
</dbReference>
<evidence type="ECO:0000256" key="1">
    <source>
        <dbReference type="ARBA" id="ARBA00004937"/>
    </source>
</evidence>
<dbReference type="GO" id="GO:0004345">
    <property type="term" value="F:glucose-6-phosphate dehydrogenase activity"/>
    <property type="evidence" value="ECO:0007669"/>
    <property type="project" value="UniProtKB-UniRule"/>
</dbReference>
<dbReference type="Gene3D" id="3.40.50.720">
    <property type="entry name" value="NAD(P)-binding Rossmann-like Domain"/>
    <property type="match status" value="1"/>
</dbReference>
<evidence type="ECO:0000256" key="5">
    <source>
        <dbReference type="ARBA" id="ARBA00023002"/>
    </source>
</evidence>
<feature type="active site" description="Proton acceptor" evidence="7">
    <location>
        <position position="246"/>
    </location>
</feature>
<dbReference type="PIRSF" id="PIRSF000110">
    <property type="entry name" value="G6PD"/>
    <property type="match status" value="1"/>
</dbReference>
<comment type="pathway">
    <text evidence="1 7">Carbohydrate degradation; pentose phosphate pathway; D-ribulose 5-phosphate from D-glucose 6-phosphate (oxidative stage): step 1/3.</text>
</comment>
<dbReference type="NCBIfam" id="TIGR00871">
    <property type="entry name" value="zwf"/>
    <property type="match status" value="1"/>
</dbReference>
<feature type="domain" description="Glucose-6-phosphate dehydrogenase NAD-binding" evidence="8">
    <location>
        <begin position="14"/>
        <end position="193"/>
    </location>
</feature>
<dbReference type="InterPro" id="IPR022674">
    <property type="entry name" value="G6P_DH_NAD-bd"/>
</dbReference>
<gene>
    <name evidence="7" type="primary">zwf</name>
    <name evidence="10" type="ORF">DVS28_a4789</name>
</gene>
<dbReference type="PANTHER" id="PTHR23429:SF0">
    <property type="entry name" value="GLUCOSE-6-PHOSPHATE 1-DEHYDROGENASE"/>
    <property type="match status" value="1"/>
</dbReference>
<comment type="catalytic activity">
    <reaction evidence="7">
        <text>D-glucose 6-phosphate + NADP(+) = 6-phospho-D-glucono-1,5-lactone + NADPH + H(+)</text>
        <dbReference type="Rhea" id="RHEA:15841"/>
        <dbReference type="ChEBI" id="CHEBI:15378"/>
        <dbReference type="ChEBI" id="CHEBI:57783"/>
        <dbReference type="ChEBI" id="CHEBI:57955"/>
        <dbReference type="ChEBI" id="CHEBI:58349"/>
        <dbReference type="ChEBI" id="CHEBI:61548"/>
        <dbReference type="EC" id="1.1.1.49"/>
    </reaction>
</comment>
<feature type="binding site" evidence="7">
    <location>
        <position position="188"/>
    </location>
    <ligand>
        <name>substrate</name>
    </ligand>
</feature>
<accession>A0A346Y4Q3</accession>
<comment type="similarity">
    <text evidence="2 7">Belongs to the glucose-6-phosphate dehydrogenase family.</text>
</comment>
<dbReference type="GO" id="GO:0005829">
    <property type="term" value="C:cytosol"/>
    <property type="evidence" value="ECO:0007669"/>
    <property type="project" value="TreeGrafter"/>
</dbReference>
<dbReference type="InterPro" id="IPR001282">
    <property type="entry name" value="G6P_DH"/>
</dbReference>
<dbReference type="InterPro" id="IPR036291">
    <property type="entry name" value="NAD(P)-bd_dom_sf"/>
</dbReference>
<feature type="binding site" evidence="7">
    <location>
        <position position="51"/>
    </location>
    <ligand>
        <name>NADP(+)</name>
        <dbReference type="ChEBI" id="CHEBI:58349"/>
    </ligand>
</feature>
<protein>
    <recommendedName>
        <fullName evidence="7">Glucose-6-phosphate 1-dehydrogenase</fullName>
        <shortName evidence="7">G6PD</shortName>
        <ecNumber evidence="7">1.1.1.49</ecNumber>
    </recommendedName>
</protein>
<dbReference type="GO" id="GO:0009051">
    <property type="term" value="P:pentose-phosphate shunt, oxidative branch"/>
    <property type="evidence" value="ECO:0007669"/>
    <property type="project" value="TreeGrafter"/>
</dbReference>
<dbReference type="PROSITE" id="PS00069">
    <property type="entry name" value="G6P_DEHYDROGENASE"/>
    <property type="match status" value="1"/>
</dbReference>
<feature type="domain" description="Glucose-6-phosphate dehydrogenase C-terminal" evidence="9">
    <location>
        <begin position="195"/>
        <end position="473"/>
    </location>
</feature>
<feature type="binding site" evidence="7">
    <location>
        <position position="241"/>
    </location>
    <ligand>
        <name>substrate</name>
    </ligand>
</feature>
<feature type="binding site" evidence="7">
    <location>
        <position position="337"/>
    </location>
    <ligand>
        <name>substrate</name>
    </ligand>
</feature>
<dbReference type="AlphaFoldDB" id="A0A346Y4Q3"/>
<feature type="binding site" evidence="7">
    <location>
        <position position="184"/>
    </location>
    <ligand>
        <name>substrate</name>
    </ligand>
</feature>
<keyword evidence="3 7" id="KW-0313">Glucose metabolism</keyword>
<evidence type="ECO:0000259" key="9">
    <source>
        <dbReference type="Pfam" id="PF02781"/>
    </source>
</evidence>
<dbReference type="UniPathway" id="UPA00115">
    <property type="reaction ID" value="UER00408"/>
</dbReference>
<keyword evidence="6 7" id="KW-0119">Carbohydrate metabolism</keyword>
<dbReference type="GO" id="GO:0006006">
    <property type="term" value="P:glucose metabolic process"/>
    <property type="evidence" value="ECO:0007669"/>
    <property type="project" value="UniProtKB-KW"/>
</dbReference>
<evidence type="ECO:0000256" key="7">
    <source>
        <dbReference type="HAMAP-Rule" id="MF_00966"/>
    </source>
</evidence>